<feature type="binding site" evidence="11">
    <location>
        <position position="123"/>
    </location>
    <ligand>
        <name>Zn(2+)</name>
        <dbReference type="ChEBI" id="CHEBI:29105"/>
    </ligand>
</feature>
<evidence type="ECO:0000256" key="10">
    <source>
        <dbReference type="ARBA" id="ARBA00023242"/>
    </source>
</evidence>
<dbReference type="Gene3D" id="2.60.40.720">
    <property type="match status" value="1"/>
</dbReference>
<evidence type="ECO:0000256" key="11">
    <source>
        <dbReference type="PIRSR" id="PIRSR602117-1"/>
    </source>
</evidence>
<dbReference type="CDD" id="cd08367">
    <property type="entry name" value="P53"/>
    <property type="match status" value="1"/>
</dbReference>
<keyword evidence="10" id="KW-0539">Nucleus</keyword>
<feature type="binding site" evidence="11">
    <location>
        <position position="126"/>
    </location>
    <ligand>
        <name>Zn(2+)</name>
        <dbReference type="ChEBI" id="CHEBI:29105"/>
    </ligand>
</feature>
<dbReference type="PANTHER" id="PTHR11447">
    <property type="entry name" value="CELLULAR TUMOR ANTIGEN P53"/>
    <property type="match status" value="1"/>
</dbReference>
<keyword evidence="6" id="KW-0805">Transcription regulation</keyword>
<dbReference type="GO" id="GO:0000978">
    <property type="term" value="F:RNA polymerase II cis-regulatory region sequence-specific DNA binding"/>
    <property type="evidence" value="ECO:0007669"/>
    <property type="project" value="TreeGrafter"/>
</dbReference>
<feature type="site" description="Interaction with DNA" evidence="12">
    <location>
        <position position="70"/>
    </location>
</feature>
<dbReference type="GeneID" id="113211063"/>
<evidence type="ECO:0000256" key="7">
    <source>
        <dbReference type="ARBA" id="ARBA00023125"/>
    </source>
</evidence>
<keyword evidence="14" id="KW-1185">Reference proteome</keyword>
<dbReference type="RefSeq" id="XP_026285093.1">
    <property type="nucleotide sequence ID" value="XM_026429308.2"/>
</dbReference>
<keyword evidence="8" id="KW-0010">Activator</keyword>
<reference evidence="15" key="1">
    <citation type="submission" date="2025-08" db="UniProtKB">
        <authorList>
            <consortium name="RefSeq"/>
        </authorList>
    </citation>
    <scope>IDENTIFICATION</scope>
    <source>
        <tissue evidence="15">Whole organism</tissue>
    </source>
</reference>
<evidence type="ECO:0000313" key="14">
    <source>
        <dbReference type="Proteomes" id="UP000504606"/>
    </source>
</evidence>
<dbReference type="InterPro" id="IPR002117">
    <property type="entry name" value="p53_tumour_suppressor"/>
</dbReference>
<keyword evidence="4 11" id="KW-0479">Metal-binding</keyword>
<gene>
    <name evidence="15" type="primary">LOC113211063</name>
</gene>
<dbReference type="PANTHER" id="PTHR11447:SF16">
    <property type="entry name" value="P53 PROTEIN LONG FORM VARIANT 1"/>
    <property type="match status" value="1"/>
</dbReference>
<evidence type="ECO:0000256" key="4">
    <source>
        <dbReference type="ARBA" id="ARBA00022723"/>
    </source>
</evidence>
<dbReference type="InterPro" id="IPR008967">
    <property type="entry name" value="p53-like_TF_DNA-bd_sf"/>
</dbReference>
<protein>
    <submittedName>
        <fullName evidence="15">Cellular tumor antigen p53</fullName>
    </submittedName>
</protein>
<proteinExistence type="inferred from homology"/>
<dbReference type="Pfam" id="PF00870">
    <property type="entry name" value="P53"/>
    <property type="match status" value="1"/>
</dbReference>
<dbReference type="PRINTS" id="PR00386">
    <property type="entry name" value="P53SUPPRESSR"/>
</dbReference>
<dbReference type="GO" id="GO:0000981">
    <property type="term" value="F:DNA-binding transcription factor activity, RNA polymerase II-specific"/>
    <property type="evidence" value="ECO:0007669"/>
    <property type="project" value="TreeGrafter"/>
</dbReference>
<evidence type="ECO:0000256" key="3">
    <source>
        <dbReference type="ARBA" id="ARBA00022703"/>
    </source>
</evidence>
<accession>A0A6J1SW04</accession>
<dbReference type="GO" id="GO:0005634">
    <property type="term" value="C:nucleus"/>
    <property type="evidence" value="ECO:0007669"/>
    <property type="project" value="UniProtKB-SubCell"/>
</dbReference>
<organism evidence="14 15">
    <name type="scientific">Frankliniella occidentalis</name>
    <name type="common">Western flower thrips</name>
    <name type="synonym">Euthrips occidentalis</name>
    <dbReference type="NCBI Taxonomy" id="133901"/>
    <lineage>
        <taxon>Eukaryota</taxon>
        <taxon>Metazoa</taxon>
        <taxon>Ecdysozoa</taxon>
        <taxon>Arthropoda</taxon>
        <taxon>Hexapoda</taxon>
        <taxon>Insecta</taxon>
        <taxon>Pterygota</taxon>
        <taxon>Neoptera</taxon>
        <taxon>Paraneoptera</taxon>
        <taxon>Thysanoptera</taxon>
        <taxon>Terebrantia</taxon>
        <taxon>Thripoidea</taxon>
        <taxon>Thripidae</taxon>
        <taxon>Frankliniella</taxon>
    </lineage>
</organism>
<dbReference type="KEGG" id="foc:113211063"/>
<keyword evidence="7" id="KW-0238">DNA-binding</keyword>
<evidence type="ECO:0000256" key="12">
    <source>
        <dbReference type="PIRSR" id="PIRSR602117-2"/>
    </source>
</evidence>
<feature type="binding site" evidence="11">
    <location>
        <position position="190"/>
    </location>
    <ligand>
        <name>Zn(2+)</name>
        <dbReference type="ChEBI" id="CHEBI:29105"/>
    </ligand>
</feature>
<dbReference type="OrthoDB" id="5915660at2759"/>
<keyword evidence="5 11" id="KW-0862">Zinc</keyword>
<dbReference type="GO" id="GO:0046872">
    <property type="term" value="F:metal ion binding"/>
    <property type="evidence" value="ECO:0007669"/>
    <property type="project" value="UniProtKB-KW"/>
</dbReference>
<evidence type="ECO:0000313" key="15">
    <source>
        <dbReference type="RefSeq" id="XP_026285093.1"/>
    </source>
</evidence>
<evidence type="ECO:0000256" key="1">
    <source>
        <dbReference type="ARBA" id="ARBA00004123"/>
    </source>
</evidence>
<feature type="domain" description="p53 DNA-binding" evidence="13">
    <location>
        <begin position="50"/>
        <end position="235"/>
    </location>
</feature>
<evidence type="ECO:0000256" key="6">
    <source>
        <dbReference type="ARBA" id="ARBA00023015"/>
    </source>
</evidence>
<feature type="binding site" evidence="11">
    <location>
        <position position="186"/>
    </location>
    <ligand>
        <name>Zn(2+)</name>
        <dbReference type="ChEBI" id="CHEBI:29105"/>
    </ligand>
</feature>
<dbReference type="AlphaFoldDB" id="A0A6J1SW04"/>
<evidence type="ECO:0000256" key="9">
    <source>
        <dbReference type="ARBA" id="ARBA00023163"/>
    </source>
</evidence>
<comment type="similarity">
    <text evidence="2">Belongs to the p53 family.</text>
</comment>
<dbReference type="GO" id="GO:0006915">
    <property type="term" value="P:apoptotic process"/>
    <property type="evidence" value="ECO:0007669"/>
    <property type="project" value="UniProtKB-KW"/>
</dbReference>
<dbReference type="Proteomes" id="UP000504606">
    <property type="component" value="Unplaced"/>
</dbReference>
<dbReference type="SUPFAM" id="SSF49417">
    <property type="entry name" value="p53-like transcription factors"/>
    <property type="match status" value="1"/>
</dbReference>
<dbReference type="InterPro" id="IPR012346">
    <property type="entry name" value="p53/RUNT-type_TF_DNA-bd_sf"/>
</dbReference>
<evidence type="ECO:0000256" key="8">
    <source>
        <dbReference type="ARBA" id="ARBA00023159"/>
    </source>
</evidence>
<keyword evidence="3" id="KW-0053">Apoptosis</keyword>
<evidence type="ECO:0000259" key="13">
    <source>
        <dbReference type="Pfam" id="PF00870"/>
    </source>
</evidence>
<keyword evidence="9" id="KW-0804">Transcription</keyword>
<dbReference type="InterPro" id="IPR011615">
    <property type="entry name" value="p53_DNA-bd"/>
</dbReference>
<name>A0A6J1SW04_FRAOC</name>
<sequence>MESQESDICPQEDFEMILGEPGIDTLVNSAHEWTDHLPIVVDPTGELPVRNEWAGVHFFDVKVDLTGMHKKHYVYSHKLNKLFVDMGKVVPFQIKWDGQPGLCVRALMMFSVADNLKHPVRRCLTHKHVDDPSNINYQYSEHVLATENDNASYEVNESSNRHSVKVPLNSLQHGCDHILVNYKFMCKTSCTGGLNRSPTDVIFTLENMAGEVFGRQIVGVKICSCPKRDKEREEAIMADPAGKRKMKVKKEDKGQKTLEPPTKKIKQEFVEASPYSSFMITAINPQVAQHLKDHIRKWEEVKSVEWSLPGVPSTPLIEIIDNVAVLPQPYQ</sequence>
<comment type="subcellular location">
    <subcellularLocation>
        <location evidence="1">Nucleus</location>
    </subcellularLocation>
</comment>
<evidence type="ECO:0000256" key="5">
    <source>
        <dbReference type="ARBA" id="ARBA00022833"/>
    </source>
</evidence>
<evidence type="ECO:0000256" key="2">
    <source>
        <dbReference type="ARBA" id="ARBA00006167"/>
    </source>
</evidence>
<comment type="cofactor">
    <cofactor evidence="11">
        <name>Zn(2+)</name>
        <dbReference type="ChEBI" id="CHEBI:29105"/>
    </cofactor>
    <text evidence="11">Binds 1 zinc ion per subunit.</text>
</comment>